<sequence length="637" mass="73356">MRVPGRIPHLLLRPIAANGVFFVTMYVLGVACALLTLPRRQGAALYENLFVELFLDVYLACTVLAVLPRRVRLWARRLAYVALYGVAVVDVYCFWKFDSTLTPSMLLLVSETDSREAGEFLRSYLSPDVLFSPLGWLFLLMAVHAAWTLRRRLFRLLGYRRRILLRARLERLEARGRSWRLQLGTAVGVAALLAAGAVCSWNNKVQMTRLMTASTIGHVEHLLTEHDHGVFYLPIYRLAFSVYSNALASQQVDRCIAAAQTVRVDSCSYRSPNIVLIIGESYGKVHAQLYGYRLPTTPRQVKRVRSGLLTPFGDVVTCWNLTSFVFKNVLSLHVVGEKGEWCDYPLFPELFRKAGYRVTFLTNQFLPKAQEAVYDFSGGFFLNNPTLSEAQFDTRNTELHPYDDGLLADYDRFLKEGRIRLAKGGRNRAGAATTQGDRNLIIFHLIGQHVNYRTRCPNDRRVFTPEDYEEARPELNLRRRQTIADYDNAVRYNDSIVDAIIRRFENEDAVVIYMPDHGEECYEPGRNFICRNHSAAIDWPLAHYEFEIPFWIYCSHRYAVRHPEVFKAIKDAKDKRFMTDALPHMMVWLAGIAAKDYRPAYNLLSPDYNPMRPRILKNSADYDLLRARHEAARRDRK</sequence>
<dbReference type="PROSITE" id="PS51257">
    <property type="entry name" value="PROKAR_LIPOPROTEIN"/>
    <property type="match status" value="1"/>
</dbReference>
<evidence type="ECO:0000256" key="5">
    <source>
        <dbReference type="ARBA" id="ARBA00022989"/>
    </source>
</evidence>
<keyword evidence="2" id="KW-1003">Cell membrane</keyword>
<evidence type="ECO:0000256" key="1">
    <source>
        <dbReference type="ARBA" id="ARBA00004651"/>
    </source>
</evidence>
<dbReference type="CDD" id="cd16017">
    <property type="entry name" value="LptA"/>
    <property type="match status" value="1"/>
</dbReference>
<evidence type="ECO:0000313" key="9">
    <source>
        <dbReference type="EMBL" id="MFB9898494.1"/>
    </source>
</evidence>
<keyword evidence="4 7" id="KW-0812">Transmembrane</keyword>
<dbReference type="InterPro" id="IPR058130">
    <property type="entry name" value="PEA_transf_C"/>
</dbReference>
<dbReference type="GO" id="GO:0016740">
    <property type="term" value="F:transferase activity"/>
    <property type="evidence" value="ECO:0007669"/>
    <property type="project" value="UniProtKB-KW"/>
</dbReference>
<feature type="transmembrane region" description="Helical" evidence="7">
    <location>
        <begin position="79"/>
        <end position="97"/>
    </location>
</feature>
<dbReference type="EMBL" id="JBHLZF010000002">
    <property type="protein sequence ID" value="MFB9898494.1"/>
    <property type="molecule type" value="Genomic_DNA"/>
</dbReference>
<gene>
    <name evidence="9" type="ORF">ACFFK8_11995</name>
</gene>
<comment type="subcellular location">
    <subcellularLocation>
        <location evidence="1">Cell membrane</location>
        <topology evidence="1">Multi-pass membrane protein</topology>
    </subcellularLocation>
</comment>
<feature type="transmembrane region" description="Helical" evidence="7">
    <location>
        <begin position="49"/>
        <end position="67"/>
    </location>
</feature>
<dbReference type="Pfam" id="PF00884">
    <property type="entry name" value="Sulfatase"/>
    <property type="match status" value="1"/>
</dbReference>
<dbReference type="PANTHER" id="PTHR30443:SF2">
    <property type="entry name" value="PHOSPHOETHANOLAMINE TRANSFERASE EPTC"/>
    <property type="match status" value="1"/>
</dbReference>
<dbReference type="Proteomes" id="UP001589688">
    <property type="component" value="Unassembled WGS sequence"/>
</dbReference>
<feature type="transmembrane region" description="Helical" evidence="7">
    <location>
        <begin position="12"/>
        <end position="37"/>
    </location>
</feature>
<comment type="caution">
    <text evidence="9">The sequence shown here is derived from an EMBL/GenBank/DDBJ whole genome shotgun (WGS) entry which is preliminary data.</text>
</comment>
<dbReference type="Gene3D" id="3.40.720.10">
    <property type="entry name" value="Alkaline Phosphatase, subunit A"/>
    <property type="match status" value="1"/>
</dbReference>
<evidence type="ECO:0000256" key="4">
    <source>
        <dbReference type="ARBA" id="ARBA00022692"/>
    </source>
</evidence>
<evidence type="ECO:0000313" key="10">
    <source>
        <dbReference type="Proteomes" id="UP001589688"/>
    </source>
</evidence>
<evidence type="ECO:0000259" key="8">
    <source>
        <dbReference type="Pfam" id="PF00884"/>
    </source>
</evidence>
<dbReference type="PANTHER" id="PTHR30443">
    <property type="entry name" value="INNER MEMBRANE PROTEIN"/>
    <property type="match status" value="1"/>
</dbReference>
<dbReference type="InterPro" id="IPR040423">
    <property type="entry name" value="PEA_transferase"/>
</dbReference>
<dbReference type="SUPFAM" id="SSF53649">
    <property type="entry name" value="Alkaline phosphatase-like"/>
    <property type="match status" value="1"/>
</dbReference>
<dbReference type="InterPro" id="IPR000917">
    <property type="entry name" value="Sulfatase_N"/>
</dbReference>
<name>A0ABV5ZPJ3_9BACT</name>
<dbReference type="RefSeq" id="WP_027951760.1">
    <property type="nucleotide sequence ID" value="NZ_JADU01000007.1"/>
</dbReference>
<keyword evidence="6 7" id="KW-0472">Membrane</keyword>
<evidence type="ECO:0000256" key="3">
    <source>
        <dbReference type="ARBA" id="ARBA00022679"/>
    </source>
</evidence>
<feature type="domain" description="Sulfatase N-terminal" evidence="8">
    <location>
        <begin position="272"/>
        <end position="560"/>
    </location>
</feature>
<keyword evidence="5 7" id="KW-1133">Transmembrane helix</keyword>
<dbReference type="InterPro" id="IPR017850">
    <property type="entry name" value="Alkaline_phosphatase_core_sf"/>
</dbReference>
<proteinExistence type="predicted"/>
<keyword evidence="10" id="KW-1185">Reference proteome</keyword>
<feature type="transmembrane region" description="Helical" evidence="7">
    <location>
        <begin position="130"/>
        <end position="149"/>
    </location>
</feature>
<keyword evidence="3 9" id="KW-0808">Transferase</keyword>
<accession>A0ABV5ZPJ3</accession>
<reference evidence="9 10" key="1">
    <citation type="submission" date="2024-09" db="EMBL/GenBank/DDBJ databases">
        <authorList>
            <person name="Sun Q."/>
            <person name="Mori K."/>
        </authorList>
    </citation>
    <scope>NUCLEOTIDE SEQUENCE [LARGE SCALE GENOMIC DNA]</scope>
    <source>
        <strain evidence="9 10">ATCC 51272</strain>
    </source>
</reference>
<evidence type="ECO:0000256" key="7">
    <source>
        <dbReference type="SAM" id="Phobius"/>
    </source>
</evidence>
<evidence type="ECO:0000256" key="2">
    <source>
        <dbReference type="ARBA" id="ARBA00022475"/>
    </source>
</evidence>
<protein>
    <submittedName>
        <fullName evidence="9">Phosphoethanolamine transferase</fullName>
    </submittedName>
</protein>
<evidence type="ECO:0000256" key="6">
    <source>
        <dbReference type="ARBA" id="ARBA00023136"/>
    </source>
</evidence>
<organism evidence="9 10">
    <name type="scientific">Hallella seregens ATCC 51272</name>
    <dbReference type="NCBI Taxonomy" id="1336250"/>
    <lineage>
        <taxon>Bacteria</taxon>
        <taxon>Pseudomonadati</taxon>
        <taxon>Bacteroidota</taxon>
        <taxon>Bacteroidia</taxon>
        <taxon>Bacteroidales</taxon>
        <taxon>Prevotellaceae</taxon>
        <taxon>Hallella</taxon>
    </lineage>
</organism>